<feature type="region of interest" description="Disordered" evidence="2">
    <location>
        <begin position="1216"/>
        <end position="1255"/>
    </location>
</feature>
<proteinExistence type="predicted"/>
<dbReference type="AlphaFoldDB" id="A0A7S3VF67"/>
<feature type="compositionally biased region" description="Polar residues" evidence="2">
    <location>
        <begin position="1130"/>
        <end position="1140"/>
    </location>
</feature>
<feature type="region of interest" description="Disordered" evidence="2">
    <location>
        <begin position="1122"/>
        <end position="1144"/>
    </location>
</feature>
<feature type="coiled-coil region" evidence="1">
    <location>
        <begin position="890"/>
        <end position="917"/>
    </location>
</feature>
<evidence type="ECO:0000313" key="3">
    <source>
        <dbReference type="EMBL" id="CAE0476094.1"/>
    </source>
</evidence>
<feature type="coiled-coil region" evidence="1">
    <location>
        <begin position="127"/>
        <end position="182"/>
    </location>
</feature>
<organism evidence="3">
    <name type="scientific">Chaetoceros debilis</name>
    <dbReference type="NCBI Taxonomy" id="122233"/>
    <lineage>
        <taxon>Eukaryota</taxon>
        <taxon>Sar</taxon>
        <taxon>Stramenopiles</taxon>
        <taxon>Ochrophyta</taxon>
        <taxon>Bacillariophyta</taxon>
        <taxon>Coscinodiscophyceae</taxon>
        <taxon>Chaetocerotophycidae</taxon>
        <taxon>Chaetocerotales</taxon>
        <taxon>Chaetocerotaceae</taxon>
        <taxon>Chaetoceros</taxon>
    </lineage>
</organism>
<feature type="compositionally biased region" description="Basic and acidic residues" evidence="2">
    <location>
        <begin position="1216"/>
        <end position="1228"/>
    </location>
</feature>
<gene>
    <name evidence="3" type="ORF">CDEB00056_LOCUS20947</name>
</gene>
<feature type="coiled-coil region" evidence="1">
    <location>
        <begin position="670"/>
        <end position="704"/>
    </location>
</feature>
<dbReference type="EMBL" id="HBIO01027284">
    <property type="protein sequence ID" value="CAE0476094.1"/>
    <property type="molecule type" value="Transcribed_RNA"/>
</dbReference>
<keyword evidence="1" id="KW-0175">Coiled coil</keyword>
<evidence type="ECO:0000256" key="1">
    <source>
        <dbReference type="SAM" id="Coils"/>
    </source>
</evidence>
<name>A0A7S3VF67_9STRA</name>
<protein>
    <submittedName>
        <fullName evidence="3">Uncharacterized protein</fullName>
    </submittedName>
</protein>
<sequence>MIHNQGRVLDTDINRLIQVENENAGLRPLVMSLENENRNLENENAGLKAFVSNLEDEFERDRKHMQRDLHLLDGLQRSKEHLQRQIEDMKRDPRPRMLEDKLADLAAVLNEGKNIHDMEQRKFKQALRQMEEEILVSRKAVNQKENETHRLKVDLKKEKESIQKAMQQLNAAQHEKRQMEMFQKRCQDQTQDITALTQKLHEVGTENQNLRHVATECGRLQNELRGHGDYAMKLEYNLHASEDEIARLSNQARNTELEAKRYKDNQHYFMAERKKVESTVEKLQSDLSSTKAQNTGLLRDKKHLNSRMQVVEDNFKEANKKKEELADREVKVKLELGRLTNAIDSKMEEHKLKLRDEQIKSDSFSEKSMALEEEVVKLREIVNTTSMINTEVMMDTVKMQKIIRNNDIEKEKIVKEKYNLEEKLHEAEIGRKQSIVNLSELQRKISDLELGCSSFEAEKSLIIAEQEYLSREVDALTEELDKTKAKIPEVKTKMTTAIRKEKEVVAKLDRATLDMKRMEEFVQRSDERQTKMEQHTKLLREEKEVALKETEDLKDALGLLKDQIDSMEMQRDVMRGNSGPSYCELRKETLQLREEKEENKKVIAQLKLQEQEHETKLQENKVLKSELSSLKHHVIAMDTQVKSIDGEASNVESELRDKVQKLLQGKEHHDSELAIEGKRLEEEKQNVKQENERLRFQLNSLEDQIVSMGLDFKTANEVTFLAESALRDETLKLREERHRQENMVDTLKKQLETYKLDKEALTEVESYQDTSENRTVVEKLQKEAVTMMKDLTNSPNENEEIRALVAQADPRSILSEESVMEEIEILVAEEKNILLSQSLKDKDILFQEVANELQEKYNLIGEKKDAEIARLVEEKEEVTLELQERCDYIKEGTDAKIAKLVEEKDSLAKEVARLEADVARFASTDVLKLKNVRERRKKMVAENLTTYENVPRGEPDIAFEHGNAEKRSADVSTVSDLSLGTKSFSYQTVNTPFGKSKDLKKILEHDNITCQTLSQSSKSFVSETSVKDSKEALKYDNLVHLVSSESVTSLMFDTAVIFPDKDKQNDESTAADNSQNNVTTSVDIGELEAHFIAGDKKNVSDKNSDEMNPTDITKLEARFVAGKKSDEPNPWQQSDFSQESYSDHKDNEIDLDDGMSAVSGMTIITTFTSLTESEKKSKESNSIAKWTSKYNPLSRSFSTMASDRAVTRLGKTESRDAESSFFLRRQEVAQRNSTTIGERDAPEDADTYTPPPSVKVIVKEPTVQKVAKSPISTARSII</sequence>
<feature type="coiled-coil region" evidence="1">
    <location>
        <begin position="730"/>
        <end position="764"/>
    </location>
</feature>
<feature type="coiled-coil region" evidence="1">
    <location>
        <begin position="30"/>
        <end position="92"/>
    </location>
</feature>
<accession>A0A7S3VF67</accession>
<feature type="coiled-coil region" evidence="1">
    <location>
        <begin position="438"/>
        <end position="493"/>
    </location>
</feature>
<evidence type="ECO:0000256" key="2">
    <source>
        <dbReference type="SAM" id="MobiDB-lite"/>
    </source>
</evidence>
<feature type="coiled-coil region" evidence="1">
    <location>
        <begin position="231"/>
        <end position="328"/>
    </location>
</feature>
<reference evidence="3" key="1">
    <citation type="submission" date="2021-01" db="EMBL/GenBank/DDBJ databases">
        <authorList>
            <person name="Corre E."/>
            <person name="Pelletier E."/>
            <person name="Niang G."/>
            <person name="Scheremetjew M."/>
            <person name="Finn R."/>
            <person name="Kale V."/>
            <person name="Holt S."/>
            <person name="Cochrane G."/>
            <person name="Meng A."/>
            <person name="Brown T."/>
            <person name="Cohen L."/>
        </authorList>
    </citation>
    <scope>NUCLEOTIDE SEQUENCE</scope>
    <source>
        <strain evidence="3">MM31A-1</strain>
    </source>
</reference>
<feature type="coiled-coil region" evidence="1">
    <location>
        <begin position="550"/>
        <end position="626"/>
    </location>
</feature>